<keyword evidence="2" id="KW-1185">Reference proteome</keyword>
<dbReference type="Proteomes" id="UP001501237">
    <property type="component" value="Unassembled WGS sequence"/>
</dbReference>
<dbReference type="Gene3D" id="3.40.1350.10">
    <property type="match status" value="1"/>
</dbReference>
<name>A0ABP6QD69_9ACTN</name>
<sequence>MTELPYESEEEFQKTLAFRPRLLDFGTLRDGSARRLVLVGREIGIPASELSGAAFSLDHLFVDADAVPTLVEVKRAADTRSRREVVAQMLDYAANGSRYWSAQLLRRFFEDTCRRDGTTPEEIYQGALGGYDPAVFWDDVGGNLLAGRLRLLFVADQISVELRAIVALGRYR</sequence>
<organism evidence="1 2">
    <name type="scientific">Actinocorallia longicatena</name>
    <dbReference type="NCBI Taxonomy" id="111803"/>
    <lineage>
        <taxon>Bacteria</taxon>
        <taxon>Bacillati</taxon>
        <taxon>Actinomycetota</taxon>
        <taxon>Actinomycetes</taxon>
        <taxon>Streptosporangiales</taxon>
        <taxon>Thermomonosporaceae</taxon>
        <taxon>Actinocorallia</taxon>
    </lineage>
</organism>
<evidence type="ECO:0000313" key="2">
    <source>
        <dbReference type="Proteomes" id="UP001501237"/>
    </source>
</evidence>
<dbReference type="InterPro" id="IPR011856">
    <property type="entry name" value="tRNA_endonuc-like_dom_sf"/>
</dbReference>
<gene>
    <name evidence="1" type="ORF">GCM10010468_46660</name>
</gene>
<accession>A0ABP6QD69</accession>
<protein>
    <submittedName>
        <fullName evidence="1">Uncharacterized protein</fullName>
    </submittedName>
</protein>
<comment type="caution">
    <text evidence="1">The sequence shown here is derived from an EMBL/GenBank/DDBJ whole genome shotgun (WGS) entry which is preliminary data.</text>
</comment>
<proteinExistence type="predicted"/>
<dbReference type="RefSeq" id="WP_344831870.1">
    <property type="nucleotide sequence ID" value="NZ_BAAAUV010000012.1"/>
</dbReference>
<reference evidence="2" key="1">
    <citation type="journal article" date="2019" name="Int. J. Syst. Evol. Microbiol.">
        <title>The Global Catalogue of Microorganisms (GCM) 10K type strain sequencing project: providing services to taxonomists for standard genome sequencing and annotation.</title>
        <authorList>
            <consortium name="The Broad Institute Genomics Platform"/>
            <consortium name="The Broad Institute Genome Sequencing Center for Infectious Disease"/>
            <person name="Wu L."/>
            <person name="Ma J."/>
        </authorList>
    </citation>
    <scope>NUCLEOTIDE SEQUENCE [LARGE SCALE GENOMIC DNA]</scope>
    <source>
        <strain evidence="2">JCM 9377</strain>
    </source>
</reference>
<evidence type="ECO:0000313" key="1">
    <source>
        <dbReference type="EMBL" id="GAA3221519.1"/>
    </source>
</evidence>
<dbReference type="EMBL" id="BAAAUV010000012">
    <property type="protein sequence ID" value="GAA3221519.1"/>
    <property type="molecule type" value="Genomic_DNA"/>
</dbReference>